<name>A0ABR7JAR0_9FLAO</name>
<evidence type="ECO:0000313" key="2">
    <source>
        <dbReference type="Proteomes" id="UP000629963"/>
    </source>
</evidence>
<dbReference type="EMBL" id="JACRUJ010000005">
    <property type="protein sequence ID" value="MBC5842622.1"/>
    <property type="molecule type" value="Genomic_DNA"/>
</dbReference>
<reference evidence="1 2" key="1">
    <citation type="submission" date="2020-08" db="EMBL/GenBank/DDBJ databases">
        <title>Description of novel Flavobacterium F-380 isolate.</title>
        <authorList>
            <person name="Saticioglu I.B."/>
            <person name="Duman M."/>
            <person name="Altun S."/>
        </authorList>
    </citation>
    <scope>NUCLEOTIDE SEQUENCE [LARGE SCALE GENOMIC DNA]</scope>
    <source>
        <strain evidence="1 2">F-380</strain>
    </source>
</reference>
<keyword evidence="2" id="KW-1185">Reference proteome</keyword>
<dbReference type="RefSeq" id="WP_187011115.1">
    <property type="nucleotide sequence ID" value="NZ_JACRUI010000005.1"/>
</dbReference>
<comment type="caution">
    <text evidence="1">The sequence shown here is derived from an EMBL/GenBank/DDBJ whole genome shotgun (WGS) entry which is preliminary data.</text>
</comment>
<accession>A0ABR7JAR0</accession>
<protein>
    <submittedName>
        <fullName evidence="1">Uncharacterized protein</fullName>
    </submittedName>
</protein>
<gene>
    <name evidence="1" type="ORF">H8R23_14505</name>
</gene>
<sequence length="295" mass="34452">MALQNIECPKCDTIIISQIGLPKKASSYDDCLRKCVKCNLGYSNAKTNPTLIYKYYKDNIPELLRQDIDFALDNSISHINKVNKRIKFGFSTSEDALTWTFFNYFVLNNRLQDLLKILNIDSDDTSDYDVYLWGVNICSKTLNTELNQRLKAASILFKENLKGRTEPDVIINLKDKLVFIEVKYKSPNDIQTNIEKFKKYSINDYDIDSLAKNGLYELYRNWAFVSELSKGNKFELINLGFNKHFGGKNKAKLEEFEKLIETNNGKFVQLSWKQIFDKLSEHEYDQWFLDKLNSK</sequence>
<evidence type="ECO:0000313" key="1">
    <source>
        <dbReference type="EMBL" id="MBC5842622.1"/>
    </source>
</evidence>
<dbReference type="Proteomes" id="UP000629963">
    <property type="component" value="Unassembled WGS sequence"/>
</dbReference>
<proteinExistence type="predicted"/>
<organism evidence="1 2">
    <name type="scientific">Flavobacterium kayseriense</name>
    <dbReference type="NCBI Taxonomy" id="2764714"/>
    <lineage>
        <taxon>Bacteria</taxon>
        <taxon>Pseudomonadati</taxon>
        <taxon>Bacteroidota</taxon>
        <taxon>Flavobacteriia</taxon>
        <taxon>Flavobacteriales</taxon>
        <taxon>Flavobacteriaceae</taxon>
        <taxon>Flavobacterium</taxon>
    </lineage>
</organism>